<dbReference type="InterPro" id="IPR050955">
    <property type="entry name" value="Plant_Biomass_Hydrol_Est"/>
</dbReference>
<sequence>MSLLVGLVALGRTRSQRVLPGVLQAFNEHGEDPQTLPYQLFVPATRQTEPAMRPRPLLVFLHGAGDGPFEVMNAQSLPGLLLRNASFAADFPFVALFPCSTCGTPGVRGWSEASFRRVDRLISLAMHAHSVDPARVLLTGQSMGGGGLWRYAAARPRLFAALVPVCAALRPTADAAAAVCCAEGPSAGCCPPVWAFHGANDGSVPVELTDRMVALLDAQPPRAAEQVRYTRYEWAPPPPMPEYADMAGHGSYELAYRDGALYAWLLEQRCAACRGPPEHVRWLEQRSARRLADGRASAARVSPSRWADGARHGRVSVRG</sequence>
<proteinExistence type="predicted"/>
<evidence type="ECO:0000256" key="2">
    <source>
        <dbReference type="ARBA" id="ARBA00022801"/>
    </source>
</evidence>
<name>A0A8J5XGU1_DIALT</name>
<dbReference type="InterPro" id="IPR029058">
    <property type="entry name" value="AB_hydrolase_fold"/>
</dbReference>
<accession>A0A8J5XGU1</accession>
<dbReference type="AlphaFoldDB" id="A0A8J5XGU1"/>
<comment type="caution">
    <text evidence="3">The sequence shown here is derived from an EMBL/GenBank/DDBJ whole genome shotgun (WGS) entry which is preliminary data.</text>
</comment>
<protein>
    <recommendedName>
        <fullName evidence="5">Feruloyl esterase</fullName>
    </recommendedName>
</protein>
<dbReference type="OMA" id="GPPISEY"/>
<keyword evidence="2" id="KW-0378">Hydrolase</keyword>
<keyword evidence="1" id="KW-0732">Signal</keyword>
<dbReference type="OrthoDB" id="2152248at2759"/>
<dbReference type="SUPFAM" id="SSF53474">
    <property type="entry name" value="alpha/beta-Hydrolases"/>
    <property type="match status" value="1"/>
</dbReference>
<dbReference type="EMBL" id="JAGTXO010000032">
    <property type="protein sequence ID" value="KAG8460564.1"/>
    <property type="molecule type" value="Genomic_DNA"/>
</dbReference>
<dbReference type="Proteomes" id="UP000751190">
    <property type="component" value="Unassembled WGS sequence"/>
</dbReference>
<dbReference type="Gene3D" id="3.40.50.1820">
    <property type="entry name" value="alpha/beta hydrolase"/>
    <property type="match status" value="1"/>
</dbReference>
<gene>
    <name evidence="3" type="ORF">KFE25_013214</name>
</gene>
<evidence type="ECO:0000313" key="4">
    <source>
        <dbReference type="Proteomes" id="UP000751190"/>
    </source>
</evidence>
<evidence type="ECO:0000313" key="3">
    <source>
        <dbReference type="EMBL" id="KAG8460564.1"/>
    </source>
</evidence>
<dbReference type="GO" id="GO:0016787">
    <property type="term" value="F:hydrolase activity"/>
    <property type="evidence" value="ECO:0007669"/>
    <property type="project" value="UniProtKB-KW"/>
</dbReference>
<dbReference type="PANTHER" id="PTHR43037:SF5">
    <property type="entry name" value="FERULOYL ESTERASE"/>
    <property type="match status" value="1"/>
</dbReference>
<keyword evidence="4" id="KW-1185">Reference proteome</keyword>
<dbReference type="PANTHER" id="PTHR43037">
    <property type="entry name" value="UNNAMED PRODUCT-RELATED"/>
    <property type="match status" value="1"/>
</dbReference>
<organism evidence="3 4">
    <name type="scientific">Diacronema lutheri</name>
    <name type="common">Unicellular marine alga</name>
    <name type="synonym">Monochrysis lutheri</name>
    <dbReference type="NCBI Taxonomy" id="2081491"/>
    <lineage>
        <taxon>Eukaryota</taxon>
        <taxon>Haptista</taxon>
        <taxon>Haptophyta</taxon>
        <taxon>Pavlovophyceae</taxon>
        <taxon>Pavlovales</taxon>
        <taxon>Pavlovaceae</taxon>
        <taxon>Diacronema</taxon>
    </lineage>
</organism>
<reference evidence="3" key="1">
    <citation type="submission" date="2021-05" db="EMBL/GenBank/DDBJ databases">
        <title>The genome of the haptophyte Pavlova lutheri (Diacronema luteri, Pavlovales) - a model for lipid biosynthesis in eukaryotic algae.</title>
        <authorList>
            <person name="Hulatt C.J."/>
            <person name="Posewitz M.C."/>
        </authorList>
    </citation>
    <scope>NUCLEOTIDE SEQUENCE</scope>
    <source>
        <strain evidence="3">NIVA-4/92</strain>
    </source>
</reference>
<evidence type="ECO:0008006" key="5">
    <source>
        <dbReference type="Google" id="ProtNLM"/>
    </source>
</evidence>
<evidence type="ECO:0000256" key="1">
    <source>
        <dbReference type="ARBA" id="ARBA00022729"/>
    </source>
</evidence>